<dbReference type="CDD" id="cd03216">
    <property type="entry name" value="ABC_Carb_Monos_I"/>
    <property type="match status" value="1"/>
</dbReference>
<evidence type="ECO:0000313" key="11">
    <source>
        <dbReference type="Proteomes" id="UP000283585"/>
    </source>
</evidence>
<evidence type="ECO:0000256" key="5">
    <source>
        <dbReference type="ARBA" id="ARBA00022741"/>
    </source>
</evidence>
<dbReference type="PROSITE" id="PS50893">
    <property type="entry name" value="ABC_TRANSPORTER_2"/>
    <property type="match status" value="2"/>
</dbReference>
<keyword evidence="8" id="KW-0472">Membrane</keyword>
<dbReference type="InterPro" id="IPR003593">
    <property type="entry name" value="AAA+_ATPase"/>
</dbReference>
<evidence type="ECO:0000256" key="7">
    <source>
        <dbReference type="ARBA" id="ARBA00022967"/>
    </source>
</evidence>
<dbReference type="RefSeq" id="WP_118044608.1">
    <property type="nucleotide sequence ID" value="NZ_QRSS01000007.1"/>
</dbReference>
<proteinExistence type="predicted"/>
<comment type="caution">
    <text evidence="10">The sequence shown here is derived from an EMBL/GenBank/DDBJ whole genome shotgun (WGS) entry which is preliminary data.</text>
</comment>
<sequence length="513" mass="57260">MENNVILEMKDITKRFPGVLALDHVSFRAYKGEILALCGENGAGKSTLMKILSGSYPENSYEGEIIVDGKPCHFMNPAQSEKAGIGMIYQEISMHLDMTIAENMFIGRWPMKNKTVDWKKMNDDAKEYLELVGLEIEPDKILRQLGASQQQLVSIARALSKEPKILVLDEPTSPLTQKESARLFEILHNLKNQGIACILISHKMEEVFQNADRVAVLRDGKTVAAYSIIETDEQRVVKDMVGREMKNFYPKEQVAVGQTVMEVRNFSVPHPSIPGRKIIDDVSFELKQGEILGIAGLVGAGRSELVNAIFGKDPKLLGEIYIDGKKADIKCPSDAIHYGIALATEDRKKDGIVGNMSIKENITLPLLEKVASHGVLNVKKEQKVSKEYFDNMNIKAPDMETMVQQLSGGNQQKVVLAKWMARNPQILILDEPTRGIDIGAKYEIYKIMMDLVKRGVSIIMISSELPELISMADRIMVISDEKIRGILNAKEYSQEKIMYLSAMSGKNTQNVGD</sequence>
<dbReference type="GO" id="GO:0005524">
    <property type="term" value="F:ATP binding"/>
    <property type="evidence" value="ECO:0007669"/>
    <property type="project" value="UniProtKB-KW"/>
</dbReference>
<accession>A0A411ZQW6</accession>
<evidence type="ECO:0000256" key="8">
    <source>
        <dbReference type="ARBA" id="ARBA00023136"/>
    </source>
</evidence>
<keyword evidence="6 10" id="KW-0067">ATP-binding</keyword>
<protein>
    <submittedName>
        <fullName evidence="10">Sugar ABC transporter ATP-binding protein</fullName>
    </submittedName>
</protein>
<dbReference type="CDD" id="cd03215">
    <property type="entry name" value="ABC_Carb_Monos_II"/>
    <property type="match status" value="1"/>
</dbReference>
<evidence type="ECO:0000256" key="3">
    <source>
        <dbReference type="ARBA" id="ARBA00022475"/>
    </source>
</evidence>
<name>A0A411ZQW6_9FIRM</name>
<evidence type="ECO:0000256" key="1">
    <source>
        <dbReference type="ARBA" id="ARBA00004202"/>
    </source>
</evidence>
<evidence type="ECO:0000256" key="6">
    <source>
        <dbReference type="ARBA" id="ARBA00022840"/>
    </source>
</evidence>
<dbReference type="EMBL" id="QRSS01000007">
    <property type="protein sequence ID" value="RGQ05187.1"/>
    <property type="molecule type" value="Genomic_DNA"/>
</dbReference>
<dbReference type="PANTHER" id="PTHR43790">
    <property type="entry name" value="CARBOHYDRATE TRANSPORT ATP-BINDING PROTEIN MG119-RELATED"/>
    <property type="match status" value="1"/>
</dbReference>
<dbReference type="PANTHER" id="PTHR43790:SF9">
    <property type="entry name" value="GALACTOFURANOSE TRANSPORTER ATP-BINDING PROTEIN YTFR"/>
    <property type="match status" value="1"/>
</dbReference>
<dbReference type="GO" id="GO:0005886">
    <property type="term" value="C:plasma membrane"/>
    <property type="evidence" value="ECO:0007669"/>
    <property type="project" value="UniProtKB-SubCell"/>
</dbReference>
<evidence type="ECO:0000256" key="2">
    <source>
        <dbReference type="ARBA" id="ARBA00022448"/>
    </source>
</evidence>
<dbReference type="InterPro" id="IPR017871">
    <property type="entry name" value="ABC_transporter-like_CS"/>
</dbReference>
<comment type="subcellular location">
    <subcellularLocation>
        <location evidence="1">Cell membrane</location>
        <topology evidence="1">Peripheral membrane protein</topology>
    </subcellularLocation>
</comment>
<dbReference type="SUPFAM" id="SSF52540">
    <property type="entry name" value="P-loop containing nucleoside triphosphate hydrolases"/>
    <property type="match status" value="2"/>
</dbReference>
<gene>
    <name evidence="10" type="ORF">DWZ12_07590</name>
</gene>
<dbReference type="Proteomes" id="UP000283585">
    <property type="component" value="Unassembled WGS sequence"/>
</dbReference>
<keyword evidence="4" id="KW-0677">Repeat</keyword>
<dbReference type="InterPro" id="IPR003439">
    <property type="entry name" value="ABC_transporter-like_ATP-bd"/>
</dbReference>
<dbReference type="InterPro" id="IPR050107">
    <property type="entry name" value="ABC_carbohydrate_import_ATPase"/>
</dbReference>
<evidence type="ECO:0000313" key="10">
    <source>
        <dbReference type="EMBL" id="RGQ05187.1"/>
    </source>
</evidence>
<dbReference type="FunFam" id="3.40.50.300:FF:000127">
    <property type="entry name" value="Ribose import ATP-binding protein RbsA"/>
    <property type="match status" value="1"/>
</dbReference>
<keyword evidence="3" id="KW-1003">Cell membrane</keyword>
<feature type="domain" description="ABC transporter" evidence="9">
    <location>
        <begin position="7"/>
        <end position="244"/>
    </location>
</feature>
<dbReference type="Gene3D" id="3.40.50.300">
    <property type="entry name" value="P-loop containing nucleotide triphosphate hydrolases"/>
    <property type="match status" value="2"/>
</dbReference>
<dbReference type="PROSITE" id="PS00211">
    <property type="entry name" value="ABC_TRANSPORTER_1"/>
    <property type="match status" value="1"/>
</dbReference>
<dbReference type="InterPro" id="IPR027417">
    <property type="entry name" value="P-loop_NTPase"/>
</dbReference>
<dbReference type="GO" id="GO:0016887">
    <property type="term" value="F:ATP hydrolysis activity"/>
    <property type="evidence" value="ECO:0007669"/>
    <property type="project" value="InterPro"/>
</dbReference>
<dbReference type="Pfam" id="PF00005">
    <property type="entry name" value="ABC_tran"/>
    <property type="match status" value="2"/>
</dbReference>
<organism evidence="10 11">
    <name type="scientific">Blautia obeum</name>
    <dbReference type="NCBI Taxonomy" id="40520"/>
    <lineage>
        <taxon>Bacteria</taxon>
        <taxon>Bacillati</taxon>
        <taxon>Bacillota</taxon>
        <taxon>Clostridia</taxon>
        <taxon>Lachnospirales</taxon>
        <taxon>Lachnospiraceae</taxon>
        <taxon>Blautia</taxon>
    </lineage>
</organism>
<dbReference type="AlphaFoldDB" id="A0A411ZQW6"/>
<dbReference type="SMART" id="SM00382">
    <property type="entry name" value="AAA"/>
    <property type="match status" value="2"/>
</dbReference>
<evidence type="ECO:0000259" key="9">
    <source>
        <dbReference type="PROSITE" id="PS50893"/>
    </source>
</evidence>
<evidence type="ECO:0000256" key="4">
    <source>
        <dbReference type="ARBA" id="ARBA00022737"/>
    </source>
</evidence>
<reference evidence="10 11" key="1">
    <citation type="submission" date="2018-08" db="EMBL/GenBank/DDBJ databases">
        <title>A genome reference for cultivated species of the human gut microbiota.</title>
        <authorList>
            <person name="Zou Y."/>
            <person name="Xue W."/>
            <person name="Luo G."/>
        </authorList>
    </citation>
    <scope>NUCLEOTIDE SEQUENCE [LARGE SCALE GENOMIC DNA]</scope>
    <source>
        <strain evidence="10 11">AF29-2BH</strain>
    </source>
</reference>
<keyword evidence="7" id="KW-1278">Translocase</keyword>
<feature type="domain" description="ABC transporter" evidence="9">
    <location>
        <begin position="263"/>
        <end position="505"/>
    </location>
</feature>
<keyword evidence="5" id="KW-0547">Nucleotide-binding</keyword>
<keyword evidence="2" id="KW-0813">Transport</keyword>